<dbReference type="Pfam" id="PF00498">
    <property type="entry name" value="FHA"/>
    <property type="match status" value="1"/>
</dbReference>
<dbReference type="RefSeq" id="XP_020916638.1">
    <property type="nucleotide sequence ID" value="XM_021060979.2"/>
</dbReference>
<evidence type="ECO:0000256" key="2">
    <source>
        <dbReference type="ARBA" id="ARBA00022723"/>
    </source>
</evidence>
<accession>A0A913YA44</accession>
<dbReference type="Proteomes" id="UP000887567">
    <property type="component" value="Unplaced"/>
</dbReference>
<feature type="compositionally biased region" description="Polar residues" evidence="6">
    <location>
        <begin position="240"/>
        <end position="253"/>
    </location>
</feature>
<evidence type="ECO:0000256" key="5">
    <source>
        <dbReference type="ARBA" id="ARBA00023242"/>
    </source>
</evidence>
<comment type="subcellular location">
    <subcellularLocation>
        <location evidence="1">Nucleus</location>
    </subcellularLocation>
</comment>
<dbReference type="InterPro" id="IPR013083">
    <property type="entry name" value="Znf_RING/FYVE/PHD"/>
</dbReference>
<dbReference type="InterPro" id="IPR000253">
    <property type="entry name" value="FHA_dom"/>
</dbReference>
<dbReference type="SMART" id="SM00240">
    <property type="entry name" value="FHA"/>
    <property type="match status" value="1"/>
</dbReference>
<feature type="compositionally biased region" description="Basic residues" evidence="6">
    <location>
        <begin position="314"/>
        <end position="329"/>
    </location>
</feature>
<dbReference type="Gene3D" id="2.60.200.20">
    <property type="match status" value="1"/>
</dbReference>
<dbReference type="Gene3D" id="3.30.40.10">
    <property type="entry name" value="Zinc/RING finger domain, C3HC4 (zinc finger)"/>
    <property type="match status" value="1"/>
</dbReference>
<dbReference type="PANTHER" id="PTHR15464:SF1">
    <property type="entry name" value="TRANSCRIPTION FACTOR 19"/>
    <property type="match status" value="1"/>
</dbReference>
<evidence type="ECO:0000256" key="1">
    <source>
        <dbReference type="ARBA" id="ARBA00004123"/>
    </source>
</evidence>
<dbReference type="Pfam" id="PF00628">
    <property type="entry name" value="PHD"/>
    <property type="match status" value="1"/>
</dbReference>
<name>A0A913YA44_EXADI</name>
<dbReference type="KEGG" id="epa:110254025"/>
<dbReference type="EnsemblMetazoa" id="XM_021060979.2">
    <property type="protein sequence ID" value="XP_020916638.1"/>
    <property type="gene ID" value="LOC110254025"/>
</dbReference>
<keyword evidence="4" id="KW-0862">Zinc</keyword>
<dbReference type="SUPFAM" id="SSF57903">
    <property type="entry name" value="FYVE/PHD zinc finger"/>
    <property type="match status" value="1"/>
</dbReference>
<sequence length="398" mass="44586">MPYNEAASNTGSFLLRRIGLPSTLPTIGNVFSLNSGTTIIGRNPTTSDIFLDSAVHKALISRLHARITTDQNASKVTICDTSLNGTYVNDKKILDTEEIKVGDTITFGHLKGAVLEPGVVAKQHKSEFMFKLEKCAPQMTHHSKEEHSVYPCNINNSEGYIQERIGLLPDLSPFLNSTEEDSCESQNIEKQQTPKPCLLKTDGINLQKETSENLDLIQDSEDEDEISIIQTYDHKETNLASKNSTETSRNTHSAPYYNMDLPSERNVRDPKKTIEIADATTVPLNGLANDMLRSRNALTNIEHPQVFIDDGKSLKRPKKGRPSKKRKSLKATSNYEKNVPETCGFKSDCLRPHDREELVEWVQCDYCKKWYHLECTGLTLDKVSTTAVKFNCGCVYIA</sequence>
<dbReference type="GO" id="GO:0005634">
    <property type="term" value="C:nucleus"/>
    <property type="evidence" value="ECO:0007669"/>
    <property type="project" value="UniProtKB-SubCell"/>
</dbReference>
<dbReference type="GO" id="GO:0008270">
    <property type="term" value="F:zinc ion binding"/>
    <property type="evidence" value="ECO:0007669"/>
    <property type="project" value="UniProtKB-KW"/>
</dbReference>
<proteinExistence type="predicted"/>
<protein>
    <recommendedName>
        <fullName evidence="7">FHA domain-containing protein</fullName>
    </recommendedName>
</protein>
<dbReference type="GeneID" id="110254025"/>
<evidence type="ECO:0000256" key="3">
    <source>
        <dbReference type="ARBA" id="ARBA00022771"/>
    </source>
</evidence>
<evidence type="ECO:0000256" key="4">
    <source>
        <dbReference type="ARBA" id="ARBA00022833"/>
    </source>
</evidence>
<dbReference type="InterPro" id="IPR011011">
    <property type="entry name" value="Znf_FYVE_PHD"/>
</dbReference>
<keyword evidence="5" id="KW-0539">Nucleus</keyword>
<evidence type="ECO:0000313" key="8">
    <source>
        <dbReference type="EnsemblMetazoa" id="XP_020916638.1"/>
    </source>
</evidence>
<organism evidence="8 9">
    <name type="scientific">Exaiptasia diaphana</name>
    <name type="common">Tropical sea anemone</name>
    <name type="synonym">Aiptasia pulchella</name>
    <dbReference type="NCBI Taxonomy" id="2652724"/>
    <lineage>
        <taxon>Eukaryota</taxon>
        <taxon>Metazoa</taxon>
        <taxon>Cnidaria</taxon>
        <taxon>Anthozoa</taxon>
        <taxon>Hexacorallia</taxon>
        <taxon>Actiniaria</taxon>
        <taxon>Aiptasiidae</taxon>
        <taxon>Exaiptasia</taxon>
    </lineage>
</organism>
<dbReference type="OMA" id="HYLIESC"/>
<dbReference type="GO" id="GO:0010468">
    <property type="term" value="P:regulation of gene expression"/>
    <property type="evidence" value="ECO:0007669"/>
    <property type="project" value="InterPro"/>
</dbReference>
<dbReference type="InterPro" id="IPR008984">
    <property type="entry name" value="SMAD_FHA_dom_sf"/>
</dbReference>
<feature type="region of interest" description="Disordered" evidence="6">
    <location>
        <begin position="240"/>
        <end position="265"/>
    </location>
</feature>
<evidence type="ECO:0000313" key="9">
    <source>
        <dbReference type="Proteomes" id="UP000887567"/>
    </source>
</evidence>
<reference evidence="8" key="1">
    <citation type="submission" date="2022-11" db="UniProtKB">
        <authorList>
            <consortium name="EnsemblMetazoa"/>
        </authorList>
    </citation>
    <scope>IDENTIFICATION</scope>
</reference>
<dbReference type="OrthoDB" id="5961910at2759"/>
<dbReference type="InterPro" id="IPR042803">
    <property type="entry name" value="TCF19"/>
</dbReference>
<feature type="region of interest" description="Disordered" evidence="6">
    <location>
        <begin position="311"/>
        <end position="332"/>
    </location>
</feature>
<keyword evidence="9" id="KW-1185">Reference proteome</keyword>
<dbReference type="PROSITE" id="PS50006">
    <property type="entry name" value="FHA_DOMAIN"/>
    <property type="match status" value="1"/>
</dbReference>
<keyword evidence="3" id="KW-0863">Zinc-finger</keyword>
<keyword evidence="2" id="KW-0479">Metal-binding</keyword>
<evidence type="ECO:0000259" key="7">
    <source>
        <dbReference type="PROSITE" id="PS50006"/>
    </source>
</evidence>
<dbReference type="SUPFAM" id="SSF49879">
    <property type="entry name" value="SMAD/FHA domain"/>
    <property type="match status" value="1"/>
</dbReference>
<evidence type="ECO:0000256" key="6">
    <source>
        <dbReference type="SAM" id="MobiDB-lite"/>
    </source>
</evidence>
<dbReference type="InterPro" id="IPR019787">
    <property type="entry name" value="Znf_PHD-finger"/>
</dbReference>
<feature type="domain" description="FHA" evidence="7">
    <location>
        <begin position="38"/>
        <end position="93"/>
    </location>
</feature>
<dbReference type="PANTHER" id="PTHR15464">
    <property type="entry name" value="TRANSCRIPTION FACTOR 19"/>
    <property type="match status" value="1"/>
</dbReference>
<dbReference type="AlphaFoldDB" id="A0A913YA44"/>